<accession>A0A699R7Y2</accession>
<gene>
    <name evidence="1" type="ORF">Tci_851104</name>
</gene>
<comment type="caution">
    <text evidence="1">The sequence shown here is derived from an EMBL/GenBank/DDBJ whole genome shotgun (WGS) entry which is preliminary data.</text>
</comment>
<protein>
    <submittedName>
        <fullName evidence="1">Uncharacterized protein</fullName>
    </submittedName>
</protein>
<evidence type="ECO:0000313" key="1">
    <source>
        <dbReference type="EMBL" id="GFC79134.1"/>
    </source>
</evidence>
<organism evidence="1">
    <name type="scientific">Tanacetum cinerariifolium</name>
    <name type="common">Dalmatian daisy</name>
    <name type="synonym">Chrysanthemum cinerariifolium</name>
    <dbReference type="NCBI Taxonomy" id="118510"/>
    <lineage>
        <taxon>Eukaryota</taxon>
        <taxon>Viridiplantae</taxon>
        <taxon>Streptophyta</taxon>
        <taxon>Embryophyta</taxon>
        <taxon>Tracheophyta</taxon>
        <taxon>Spermatophyta</taxon>
        <taxon>Magnoliopsida</taxon>
        <taxon>eudicotyledons</taxon>
        <taxon>Gunneridae</taxon>
        <taxon>Pentapetalae</taxon>
        <taxon>asterids</taxon>
        <taxon>campanulids</taxon>
        <taxon>Asterales</taxon>
        <taxon>Asteraceae</taxon>
        <taxon>Asteroideae</taxon>
        <taxon>Anthemideae</taxon>
        <taxon>Anthemidinae</taxon>
        <taxon>Tanacetum</taxon>
    </lineage>
</organism>
<name>A0A699R7Y2_TANCI</name>
<proteinExistence type="predicted"/>
<feature type="non-terminal residue" evidence="1">
    <location>
        <position position="1"/>
    </location>
</feature>
<sequence length="79" mass="9122">MIENHSKERLVKDVLMTGMLMLLVEIEVGSMTTDVVDKLTCSSDDVQPKQVDMRCAHALTELHWHDIHVVLDRHEVNQR</sequence>
<dbReference type="EMBL" id="BKCJ011069025">
    <property type="protein sequence ID" value="GFC79134.1"/>
    <property type="molecule type" value="Genomic_DNA"/>
</dbReference>
<reference evidence="1" key="1">
    <citation type="journal article" date="2019" name="Sci. Rep.">
        <title>Draft genome of Tanacetum cinerariifolium, the natural source of mosquito coil.</title>
        <authorList>
            <person name="Yamashiro T."/>
            <person name="Shiraishi A."/>
            <person name="Satake H."/>
            <person name="Nakayama K."/>
        </authorList>
    </citation>
    <scope>NUCLEOTIDE SEQUENCE</scope>
</reference>
<dbReference type="AlphaFoldDB" id="A0A699R7Y2"/>